<gene>
    <name evidence="2" type="ORF">HY221_01415</name>
</gene>
<dbReference type="NCBIfam" id="NF041539">
    <property type="entry name" value="choice_anch_R"/>
    <property type="match status" value="1"/>
</dbReference>
<reference evidence="2" key="1">
    <citation type="submission" date="2020-07" db="EMBL/GenBank/DDBJ databases">
        <title>Huge and variable diversity of episymbiotic CPR bacteria and DPANN archaea in groundwater ecosystems.</title>
        <authorList>
            <person name="He C.Y."/>
            <person name="Keren R."/>
            <person name="Whittaker M."/>
            <person name="Farag I.F."/>
            <person name="Doudna J."/>
            <person name="Cate J.H.D."/>
            <person name="Banfield J.F."/>
        </authorList>
    </citation>
    <scope>NUCLEOTIDE SEQUENCE</scope>
    <source>
        <strain evidence="2">NC_groundwater_973_Pr1_S-0.2um_54_13</strain>
    </source>
</reference>
<organism evidence="2 3">
    <name type="scientific">Candidatus Sungiibacteriota bacterium</name>
    <dbReference type="NCBI Taxonomy" id="2750080"/>
    <lineage>
        <taxon>Bacteria</taxon>
        <taxon>Candidatus Sungiibacteriota</taxon>
    </lineage>
</organism>
<evidence type="ECO:0000256" key="1">
    <source>
        <dbReference type="SAM" id="Phobius"/>
    </source>
</evidence>
<evidence type="ECO:0000313" key="2">
    <source>
        <dbReference type="EMBL" id="MBI3630975.1"/>
    </source>
</evidence>
<keyword evidence="1" id="KW-1133">Transmembrane helix</keyword>
<evidence type="ECO:0000313" key="3">
    <source>
        <dbReference type="Proteomes" id="UP000753196"/>
    </source>
</evidence>
<name>A0A932VQY4_9BACT</name>
<protein>
    <submittedName>
        <fullName evidence="2">Uncharacterized protein</fullName>
    </submittedName>
</protein>
<proteinExistence type="predicted"/>
<dbReference type="AlphaFoldDB" id="A0A932VQY4"/>
<dbReference type="Proteomes" id="UP000753196">
    <property type="component" value="Unassembled WGS sequence"/>
</dbReference>
<sequence>MSYAFAKNPDKKQYAQAGFGLVEIVIVTTLISGALFGFAQAGWVSVRLLASERDRLEATLLAREALEAARAMRDESWAANIAWRTSAPLASPSLRYYPVIQNSKWILATTSPGLVNGVYNRFVKFERVSRDSQDRIVSTGGSDDPGTRKVTASATSSTVAVTLATYMTDFQSYLGRPQEIKAVSFEGASTDADIATFPSDNTGGGDPAQGFTTLGDAISVSKVELFLRRATASPSDVFVELRASPTGTVLGSSNIISGPTIASTSPSWVEFRFDNALSLAANTKYYIRLRSVPSSTDAFSGSTGKVYWDYLQSGASGPYAGGEARRFVGRLSSPGDAGASLDQYDYGFRVYDLQ</sequence>
<comment type="caution">
    <text evidence="2">The sequence shown here is derived from an EMBL/GenBank/DDBJ whole genome shotgun (WGS) entry which is preliminary data.</text>
</comment>
<feature type="transmembrane region" description="Helical" evidence="1">
    <location>
        <begin position="21"/>
        <end position="43"/>
    </location>
</feature>
<keyword evidence="1" id="KW-0812">Transmembrane</keyword>
<dbReference type="EMBL" id="JACQCR010000032">
    <property type="protein sequence ID" value="MBI3630975.1"/>
    <property type="molecule type" value="Genomic_DNA"/>
</dbReference>
<keyword evidence="1" id="KW-0472">Membrane</keyword>
<accession>A0A932VQY4</accession>